<dbReference type="SUPFAM" id="SSF51197">
    <property type="entry name" value="Clavaminate synthase-like"/>
    <property type="match status" value="1"/>
</dbReference>
<accession>A0ABR3G601</accession>
<feature type="region of interest" description="Disordered" evidence="1">
    <location>
        <begin position="1"/>
        <end position="62"/>
    </location>
</feature>
<feature type="compositionally biased region" description="Basic and acidic residues" evidence="1">
    <location>
        <begin position="9"/>
        <end position="22"/>
    </location>
</feature>
<name>A0ABR3G601_9PEZI</name>
<keyword evidence="3" id="KW-1185">Reference proteome</keyword>
<protein>
    <recommendedName>
        <fullName evidence="4">JmjC domain-containing protein</fullName>
    </recommendedName>
</protein>
<evidence type="ECO:0008006" key="4">
    <source>
        <dbReference type="Google" id="ProtNLM"/>
    </source>
</evidence>
<sequence>MSNDDGTEEAERVRVQLEKELNFEEELDAMPGTKEKSGKKKKTPEQIQAKKNKRKASRDKSRNGKLVDPAYLNVGRPCKFAAYGCNELVVNEEDYHETQCFNYCLPKVDSYWKVIRKHEHKYRMAFKIWRSIKECASGYGTPVSGLNAGHEEPFIIPAEACWVGGEIPTIEEFDADILVRAAVVSRTMHIGNPFIGQTFCDFDRIKAQVQKTDHIPDDAEGLVGLQPYEIFKRYKYRLPEPLHGWYTKPAASVTMNVTATFIPTDIHGDMGMSTISVHHGGLVNVWLIWPPTMHNWNYYYTQRDFRSLQDRCEVSCFGQIGKYLSGGMIVILKPGEALFLPPGWLSFSYSLKGGYLTKLMIISPEMLSYALTSISRELKSFQSGNLGEIEANIMFFLNSLSDYIQDSDPDKAVYAVSNWIGMIDVLIETTKIGYIIGSRIVNKVASVLGDIYAHGLNIVCPCGHMTTPFGHHFLVHGLGMDTPDLQIDLE</sequence>
<reference evidence="2 3" key="1">
    <citation type="submission" date="2024-02" db="EMBL/GenBank/DDBJ databases">
        <title>Discinaceae phylogenomics.</title>
        <authorList>
            <person name="Dirks A.C."/>
            <person name="James T.Y."/>
        </authorList>
    </citation>
    <scope>NUCLEOTIDE SEQUENCE [LARGE SCALE GENOMIC DNA]</scope>
    <source>
        <strain evidence="2 3">ACD0624</strain>
    </source>
</reference>
<dbReference type="Proteomes" id="UP001447188">
    <property type="component" value="Unassembled WGS sequence"/>
</dbReference>
<comment type="caution">
    <text evidence="2">The sequence shown here is derived from an EMBL/GenBank/DDBJ whole genome shotgun (WGS) entry which is preliminary data.</text>
</comment>
<organism evidence="2 3">
    <name type="scientific">Discina gigas</name>
    <dbReference type="NCBI Taxonomy" id="1032678"/>
    <lineage>
        <taxon>Eukaryota</taxon>
        <taxon>Fungi</taxon>
        <taxon>Dikarya</taxon>
        <taxon>Ascomycota</taxon>
        <taxon>Pezizomycotina</taxon>
        <taxon>Pezizomycetes</taxon>
        <taxon>Pezizales</taxon>
        <taxon>Discinaceae</taxon>
        <taxon>Discina</taxon>
    </lineage>
</organism>
<evidence type="ECO:0000313" key="2">
    <source>
        <dbReference type="EMBL" id="KAL0631231.1"/>
    </source>
</evidence>
<evidence type="ECO:0000313" key="3">
    <source>
        <dbReference type="Proteomes" id="UP001447188"/>
    </source>
</evidence>
<proteinExistence type="predicted"/>
<evidence type="ECO:0000256" key="1">
    <source>
        <dbReference type="SAM" id="MobiDB-lite"/>
    </source>
</evidence>
<dbReference type="EMBL" id="JBBBZM010000278">
    <property type="protein sequence ID" value="KAL0631231.1"/>
    <property type="molecule type" value="Genomic_DNA"/>
</dbReference>
<gene>
    <name evidence="2" type="ORF">Q9L58_009903</name>
</gene>